<dbReference type="PANTHER" id="PTHR43243">
    <property type="entry name" value="INNER MEMBRANE TRANSPORTER YGJI-RELATED"/>
    <property type="match status" value="1"/>
</dbReference>
<keyword evidence="5" id="KW-0472">Membrane</keyword>
<keyword evidence="4" id="KW-1133">Transmembrane helix</keyword>
<keyword evidence="3" id="KW-0812">Transmembrane</keyword>
<dbReference type="GO" id="GO:0015171">
    <property type="term" value="F:amino acid transmembrane transporter activity"/>
    <property type="evidence" value="ECO:0007669"/>
    <property type="project" value="TreeGrafter"/>
</dbReference>
<evidence type="ECO:0000256" key="2">
    <source>
        <dbReference type="ARBA" id="ARBA00022448"/>
    </source>
</evidence>
<dbReference type="EMBL" id="OB663475">
    <property type="protein sequence ID" value="CAD7231403.1"/>
    <property type="molecule type" value="Genomic_DNA"/>
</dbReference>
<dbReference type="GO" id="GO:0005886">
    <property type="term" value="C:plasma membrane"/>
    <property type="evidence" value="ECO:0007669"/>
    <property type="project" value="TreeGrafter"/>
</dbReference>
<organism evidence="6">
    <name type="scientific">Cyprideis torosa</name>
    <dbReference type="NCBI Taxonomy" id="163714"/>
    <lineage>
        <taxon>Eukaryota</taxon>
        <taxon>Metazoa</taxon>
        <taxon>Ecdysozoa</taxon>
        <taxon>Arthropoda</taxon>
        <taxon>Crustacea</taxon>
        <taxon>Oligostraca</taxon>
        <taxon>Ostracoda</taxon>
        <taxon>Podocopa</taxon>
        <taxon>Podocopida</taxon>
        <taxon>Cytherocopina</taxon>
        <taxon>Cytheroidea</taxon>
        <taxon>Cytherideidae</taxon>
        <taxon>Cyprideis</taxon>
    </lineage>
</organism>
<reference evidence="6" key="1">
    <citation type="submission" date="2020-11" db="EMBL/GenBank/DDBJ databases">
        <authorList>
            <person name="Tran Van P."/>
        </authorList>
    </citation>
    <scope>NUCLEOTIDE SEQUENCE</scope>
</reference>
<evidence type="ECO:0000256" key="3">
    <source>
        <dbReference type="ARBA" id="ARBA00022692"/>
    </source>
</evidence>
<evidence type="ECO:0000313" key="6">
    <source>
        <dbReference type="EMBL" id="CAD7231403.1"/>
    </source>
</evidence>
<evidence type="ECO:0000256" key="5">
    <source>
        <dbReference type="ARBA" id="ARBA00023136"/>
    </source>
</evidence>
<comment type="subcellular location">
    <subcellularLocation>
        <location evidence="1">Membrane</location>
        <topology evidence="1">Multi-pass membrane protein</topology>
    </subcellularLocation>
</comment>
<evidence type="ECO:0000256" key="4">
    <source>
        <dbReference type="ARBA" id="ARBA00022989"/>
    </source>
</evidence>
<dbReference type="AlphaFoldDB" id="A0A7R8WLW3"/>
<accession>A0A7R8WLW3</accession>
<dbReference type="OrthoDB" id="3900342at2759"/>
<dbReference type="Pfam" id="PF13520">
    <property type="entry name" value="AA_permease_2"/>
    <property type="match status" value="1"/>
</dbReference>
<dbReference type="InterPro" id="IPR002293">
    <property type="entry name" value="AA/rel_permease1"/>
</dbReference>
<dbReference type="Gene3D" id="1.20.1740.10">
    <property type="entry name" value="Amino acid/polyamine transporter I"/>
    <property type="match status" value="1"/>
</dbReference>
<keyword evidence="2" id="KW-0813">Transport</keyword>
<protein>
    <submittedName>
        <fullName evidence="6">Uncharacterized protein</fullName>
    </submittedName>
</protein>
<evidence type="ECO:0000256" key="1">
    <source>
        <dbReference type="ARBA" id="ARBA00004141"/>
    </source>
</evidence>
<sequence>MTGCGVYVLEGPVARDEAGPSAIVAFLVAGLVTLMAAMCFAEFAVLIPKAGSAYVYTYVTLGELFAFMIGWNLMVVAISAPIPLSHTFSAYLDSVANYAISNGTISVFGKYNVPVLAEYPDILGAALVACITLVLAKGVNESSVVNNIFTCSNMLVILFVIVSGLVFADFKRWTDVEGQNDYGKCGLG</sequence>
<proteinExistence type="predicted"/>
<dbReference type="PANTHER" id="PTHR43243:SF4">
    <property type="entry name" value="CATIONIC AMINO ACID TRANSPORTER 4"/>
    <property type="match status" value="1"/>
</dbReference>
<gene>
    <name evidence="6" type="ORF">CTOB1V02_LOCUS9250</name>
</gene>
<name>A0A7R8WLW3_9CRUS</name>